<proteinExistence type="inferred from homology"/>
<organism evidence="11 12">
    <name type="scientific">Turicibacter sanguinis PC909</name>
    <dbReference type="NCBI Taxonomy" id="702450"/>
    <lineage>
        <taxon>Bacteria</taxon>
        <taxon>Bacillati</taxon>
        <taxon>Bacillota</taxon>
        <taxon>Erysipelotrichia</taxon>
        <taxon>Erysipelotrichales</taxon>
        <taxon>Turicibacteraceae</taxon>
        <taxon>Turicibacter</taxon>
    </lineage>
</organism>
<dbReference type="Gene3D" id="3.30.590.20">
    <property type="match status" value="1"/>
</dbReference>
<dbReference type="SUPFAM" id="SSF55931">
    <property type="entry name" value="Glutamine synthetase/guanido kinase"/>
    <property type="match status" value="1"/>
</dbReference>
<evidence type="ECO:0000256" key="4">
    <source>
        <dbReference type="ARBA" id="ARBA00022684"/>
    </source>
</evidence>
<name>A0ABM9ZZQ5_9FIRM</name>
<comment type="pathway">
    <text evidence="1 9">Sulfur metabolism; glutathione biosynthesis; glutathione from L-cysteine and L-glutamate: step 1/2.</text>
</comment>
<dbReference type="GO" id="GO:0016874">
    <property type="term" value="F:ligase activity"/>
    <property type="evidence" value="ECO:0007669"/>
    <property type="project" value="UniProtKB-KW"/>
</dbReference>
<comment type="similarity">
    <text evidence="8">Belongs to the glutamate--cysteine ligase type 1 family.</text>
</comment>
<evidence type="ECO:0000259" key="10">
    <source>
        <dbReference type="Pfam" id="PF04262"/>
    </source>
</evidence>
<evidence type="ECO:0000256" key="7">
    <source>
        <dbReference type="ARBA" id="ARBA00048819"/>
    </source>
</evidence>
<keyword evidence="12" id="KW-1185">Reference proteome</keyword>
<accession>A0ABM9ZZQ5</accession>
<gene>
    <name evidence="11" type="ORF">CUW_0044</name>
</gene>
<dbReference type="PANTHER" id="PTHR38761:SF1">
    <property type="entry name" value="GLUTAMATE--CYSTEINE LIGASE"/>
    <property type="match status" value="1"/>
</dbReference>
<evidence type="ECO:0000313" key="11">
    <source>
        <dbReference type="EMBL" id="EFF62852.1"/>
    </source>
</evidence>
<evidence type="ECO:0000256" key="9">
    <source>
        <dbReference type="RuleBase" id="RU004391"/>
    </source>
</evidence>
<feature type="domain" description="Glutamate--cysteine ligase" evidence="10">
    <location>
        <begin position="5"/>
        <end position="245"/>
    </location>
</feature>
<dbReference type="EC" id="6.3.2.2" evidence="2 9"/>
<reference evidence="11 12" key="1">
    <citation type="journal article" date="2011" name="J. Bacteriol.">
        <title>Draft Genome Sequence of Turicibacter sanguinis PC909, Isolated from Human Feces.</title>
        <authorList>
            <person name="Cuiv P.O."/>
            <person name="Klaassens E.S."/>
            <person name="Durkin A.S."/>
            <person name="Harkins D.M."/>
            <person name="Foster L."/>
            <person name="McCorrison J."/>
            <person name="Torralba M."/>
            <person name="Nelson K.E."/>
            <person name="Morrison M."/>
        </authorList>
    </citation>
    <scope>NUCLEOTIDE SEQUENCE [LARGE SCALE GENOMIC DNA]</scope>
    <source>
        <strain evidence="11 12">PC909</strain>
    </source>
</reference>
<comment type="caution">
    <text evidence="11">The sequence shown here is derived from an EMBL/GenBank/DDBJ whole genome shotgun (WGS) entry which is preliminary data.</text>
</comment>
<evidence type="ECO:0000313" key="12">
    <source>
        <dbReference type="Proteomes" id="UP000002938"/>
    </source>
</evidence>
<keyword evidence="5" id="KW-0547">Nucleotide-binding</keyword>
<evidence type="ECO:0000256" key="3">
    <source>
        <dbReference type="ARBA" id="ARBA00022598"/>
    </source>
</evidence>
<dbReference type="InterPro" id="IPR007370">
    <property type="entry name" value="Glu_cys_ligase"/>
</dbReference>
<dbReference type="Proteomes" id="UP000002938">
    <property type="component" value="Unassembled WGS sequence"/>
</dbReference>
<evidence type="ECO:0000256" key="1">
    <source>
        <dbReference type="ARBA" id="ARBA00005006"/>
    </source>
</evidence>
<dbReference type="Pfam" id="PF04262">
    <property type="entry name" value="Glu_cys_ligase"/>
    <property type="match status" value="1"/>
</dbReference>
<evidence type="ECO:0000256" key="2">
    <source>
        <dbReference type="ARBA" id="ARBA00012220"/>
    </source>
</evidence>
<evidence type="ECO:0000256" key="8">
    <source>
        <dbReference type="RuleBase" id="RU003544"/>
    </source>
</evidence>
<keyword evidence="4 8" id="KW-0317">Glutathione biosynthesis</keyword>
<comment type="catalytic activity">
    <reaction evidence="7 9">
        <text>L-cysteine + L-glutamate + ATP = gamma-L-glutamyl-L-cysteine + ADP + phosphate + H(+)</text>
        <dbReference type="Rhea" id="RHEA:13285"/>
        <dbReference type="ChEBI" id="CHEBI:15378"/>
        <dbReference type="ChEBI" id="CHEBI:29985"/>
        <dbReference type="ChEBI" id="CHEBI:30616"/>
        <dbReference type="ChEBI" id="CHEBI:35235"/>
        <dbReference type="ChEBI" id="CHEBI:43474"/>
        <dbReference type="ChEBI" id="CHEBI:58173"/>
        <dbReference type="ChEBI" id="CHEBI:456216"/>
        <dbReference type="EC" id="6.3.2.2"/>
    </reaction>
</comment>
<dbReference type="InterPro" id="IPR006334">
    <property type="entry name" value="Glut_cys_ligase"/>
</dbReference>
<sequence>MLMQLKSLLNSRELMEGKFGIERECLRVNPDGSLALSPHPTAFGEKQFNPYITTDFSESQIEMITPTFKTLEEAHQFLSMLYDIVSVEVGDELLWPQSMPCFIKPNQEIPIAMFSDSEEGQKLMTYRESLLKKYGGKRQLISGLHYNFSFSDSLLVKLFDAQHDYSDFRLFKDAIYLKVVRNYIRYRWLLIYLLGASPIVDESYCSECSVSSNEVAPKSFSRSGAISFRNSLCGYQNKNQFTLIIPLLRRMSTH</sequence>
<keyword evidence="3 8" id="KW-0436">Ligase</keyword>
<dbReference type="EMBL" id="ADMN01000110">
    <property type="protein sequence ID" value="EFF62852.1"/>
    <property type="molecule type" value="Genomic_DNA"/>
</dbReference>
<protein>
    <recommendedName>
        <fullName evidence="2 9">Glutamate--cysteine ligase</fullName>
        <ecNumber evidence="2 9">6.3.2.2</ecNumber>
    </recommendedName>
</protein>
<dbReference type="InterPro" id="IPR014746">
    <property type="entry name" value="Gln_synth/guanido_kin_cat_dom"/>
</dbReference>
<keyword evidence="6" id="KW-0067">ATP-binding</keyword>
<dbReference type="PANTHER" id="PTHR38761">
    <property type="entry name" value="GLUTAMATE--CYSTEINE LIGASE"/>
    <property type="match status" value="1"/>
</dbReference>
<evidence type="ECO:0000256" key="5">
    <source>
        <dbReference type="ARBA" id="ARBA00022741"/>
    </source>
</evidence>
<evidence type="ECO:0000256" key="6">
    <source>
        <dbReference type="ARBA" id="ARBA00022840"/>
    </source>
</evidence>